<proteinExistence type="predicted"/>
<name>A0A7H4LAN6_WHEAT</name>
<evidence type="ECO:0000313" key="3">
    <source>
        <dbReference type="EMBL" id="SPT15674.1"/>
    </source>
</evidence>
<sequence length="590" mass="67307">MDHRARAIERGEKFAVVRFRSHTTENQMQYDVRYEPYFERAGLLPFVLQFKRVPPSMCHSALAALVDRWRPETHIFHLPCGELTVTLEDFAMITGLPIDGKALTGRVDGKSWRARVTALIGDCPTSLSAQGRTDNRTNGVPFPWLEHHRSGCPEEANEEIVEQYARAYVWHLLSQVVFGDCSGDVAPWMFLDFLADWDEKYSWGSAGLAYLYRLLDVTCRKTTSRPCMGGCIWGLSVWMWERLPVGHLEKHPSPHVWVGLNEEDDFFRLPTVAFSWDRVRIFGGKNKSLYKNFTNEMDSLTYRQVNWRPYEANRGFTLNQMCTRDSHLWRIRCPLICIYAVEWHLPHRVAMQFGMRQRTPPEPASTGGLELHNQNRKNNQNVLEWGQHHARYVEMWGQRLGSRETDMTLADIRNYKETHLKWYDNGRRFRVRLRPRWTDADLADHDPNNESDDEYDAIVRSTQGSHREYAPLTDRVTFELNRSIIEGSNALIHKPGTPESDATLRETVKRFMIRCRKLVTILGCASPGAVDVHAPSTSMVQASGAAASSSHAGANTSHVGASSSHAGGGSDSGESEEEEEVDLQDDEAPE</sequence>
<feature type="domain" description="Aminotransferase-like plant mobile" evidence="2">
    <location>
        <begin position="59"/>
        <end position="423"/>
    </location>
</feature>
<dbReference type="GO" id="GO:0010073">
    <property type="term" value="P:meristem maintenance"/>
    <property type="evidence" value="ECO:0007669"/>
    <property type="project" value="InterPro"/>
</dbReference>
<evidence type="ECO:0000313" key="4">
    <source>
        <dbReference type="Proteomes" id="UP000280104"/>
    </source>
</evidence>
<dbReference type="Gramene" id="TraesNOR2D03G01105230.1">
    <property type="protein sequence ID" value="TraesNOR2D03G01105230.1"/>
    <property type="gene ID" value="TraesNOR2D03G01105230"/>
</dbReference>
<dbReference type="Pfam" id="PF10536">
    <property type="entry name" value="PMD"/>
    <property type="match status" value="1"/>
</dbReference>
<dbReference type="PANTHER" id="PTHR46033">
    <property type="entry name" value="PROTEIN MAIN-LIKE 2"/>
    <property type="match status" value="1"/>
</dbReference>
<dbReference type="Proteomes" id="UP000280104">
    <property type="component" value="Chromosome II"/>
</dbReference>
<feature type="region of interest" description="Disordered" evidence="1">
    <location>
        <begin position="545"/>
        <end position="590"/>
    </location>
</feature>
<evidence type="ECO:0000259" key="2">
    <source>
        <dbReference type="Pfam" id="PF10536"/>
    </source>
</evidence>
<dbReference type="InterPro" id="IPR044824">
    <property type="entry name" value="MAIN-like"/>
</dbReference>
<organism evidence="3 4">
    <name type="scientific">Triticum aestivum</name>
    <name type="common">Wheat</name>
    <dbReference type="NCBI Taxonomy" id="4565"/>
    <lineage>
        <taxon>Eukaryota</taxon>
        <taxon>Viridiplantae</taxon>
        <taxon>Streptophyta</taxon>
        <taxon>Embryophyta</taxon>
        <taxon>Tracheophyta</taxon>
        <taxon>Spermatophyta</taxon>
        <taxon>Magnoliopsida</taxon>
        <taxon>Liliopsida</taxon>
        <taxon>Poales</taxon>
        <taxon>Poaceae</taxon>
        <taxon>BOP clade</taxon>
        <taxon>Pooideae</taxon>
        <taxon>Triticodae</taxon>
        <taxon>Triticeae</taxon>
        <taxon>Triticinae</taxon>
        <taxon>Triticum</taxon>
    </lineage>
</organism>
<accession>A0A7H4LAN6</accession>
<gene>
    <name evidence="3" type="ORF">CAMPLR22A2D_LOCUS264</name>
</gene>
<evidence type="ECO:0000256" key="1">
    <source>
        <dbReference type="SAM" id="MobiDB-lite"/>
    </source>
</evidence>
<dbReference type="PANTHER" id="PTHR46033:SF8">
    <property type="entry name" value="PROTEIN MAINTENANCE OF MERISTEMS-LIKE"/>
    <property type="match status" value="1"/>
</dbReference>
<feature type="compositionally biased region" description="Acidic residues" evidence="1">
    <location>
        <begin position="573"/>
        <end position="590"/>
    </location>
</feature>
<feature type="compositionally biased region" description="Low complexity" evidence="1">
    <location>
        <begin position="545"/>
        <end position="565"/>
    </location>
</feature>
<protein>
    <recommendedName>
        <fullName evidence="2">Aminotransferase-like plant mobile domain-containing protein</fullName>
    </recommendedName>
</protein>
<dbReference type="EMBL" id="LS480641">
    <property type="protein sequence ID" value="SPT15674.1"/>
    <property type="molecule type" value="Genomic_DNA"/>
</dbReference>
<reference evidence="3 4" key="1">
    <citation type="submission" date="2018-05" db="EMBL/GenBank/DDBJ databases">
        <authorList>
            <person name="Thind KAUR A."/>
        </authorList>
    </citation>
    <scope>NUCLEOTIDE SEQUENCE [LARGE SCALE GENOMIC DNA]</scope>
</reference>
<dbReference type="AlphaFoldDB" id="A0A7H4LAN6"/>
<dbReference type="InterPro" id="IPR019557">
    <property type="entry name" value="AminoTfrase-like_pln_mobile"/>
</dbReference>